<dbReference type="PANTHER" id="PTHR48098:SF1">
    <property type="entry name" value="DIACYLGLYCEROL ACYLTRANSFERASE_MYCOLYLTRANSFERASE AG85A"/>
    <property type="match status" value="1"/>
</dbReference>
<dbReference type="SUPFAM" id="SSF53474">
    <property type="entry name" value="alpha/beta-Hydrolases"/>
    <property type="match status" value="1"/>
</dbReference>
<gene>
    <name evidence="2" type="ORF">BKA23_2709</name>
</gene>
<comment type="caution">
    <text evidence="2">The sequence shown here is derived from an EMBL/GenBank/DDBJ whole genome shotgun (WGS) entry which is preliminary data.</text>
</comment>
<evidence type="ECO:0000256" key="1">
    <source>
        <dbReference type="SAM" id="Phobius"/>
    </source>
</evidence>
<evidence type="ECO:0000313" key="3">
    <source>
        <dbReference type="Proteomes" id="UP000318297"/>
    </source>
</evidence>
<dbReference type="Pfam" id="PF00756">
    <property type="entry name" value="Esterase"/>
    <property type="match status" value="1"/>
</dbReference>
<accession>A0A561E417</accession>
<dbReference type="PANTHER" id="PTHR48098">
    <property type="entry name" value="ENTEROCHELIN ESTERASE-RELATED"/>
    <property type="match status" value="1"/>
</dbReference>
<reference evidence="2 3" key="1">
    <citation type="submission" date="2019-06" db="EMBL/GenBank/DDBJ databases">
        <title>Sequencing the genomes of 1000 actinobacteria strains.</title>
        <authorList>
            <person name="Klenk H.-P."/>
        </authorList>
    </citation>
    <scope>NUCLEOTIDE SEQUENCE [LARGE SCALE GENOMIC DNA]</scope>
    <source>
        <strain evidence="2 3">DSM 19560</strain>
    </source>
</reference>
<dbReference type="GO" id="GO:0016747">
    <property type="term" value="F:acyltransferase activity, transferring groups other than amino-acyl groups"/>
    <property type="evidence" value="ECO:0007669"/>
    <property type="project" value="TreeGrafter"/>
</dbReference>
<keyword evidence="1" id="KW-0472">Membrane</keyword>
<feature type="transmembrane region" description="Helical" evidence="1">
    <location>
        <begin position="6"/>
        <end position="27"/>
    </location>
</feature>
<dbReference type="EMBL" id="VIVQ01000002">
    <property type="protein sequence ID" value="TWE10352.1"/>
    <property type="molecule type" value="Genomic_DNA"/>
</dbReference>
<dbReference type="InterPro" id="IPR029058">
    <property type="entry name" value="AB_hydrolase_fold"/>
</dbReference>
<dbReference type="Gene3D" id="3.40.50.1820">
    <property type="entry name" value="alpha/beta hydrolase"/>
    <property type="match status" value="1"/>
</dbReference>
<dbReference type="Proteomes" id="UP000318297">
    <property type="component" value="Unassembled WGS sequence"/>
</dbReference>
<evidence type="ECO:0000313" key="2">
    <source>
        <dbReference type="EMBL" id="TWE10352.1"/>
    </source>
</evidence>
<dbReference type="RefSeq" id="WP_145229253.1">
    <property type="nucleotide sequence ID" value="NZ_VIVQ01000002.1"/>
</dbReference>
<protein>
    <submittedName>
        <fullName evidence="2">Putative esterase</fullName>
    </submittedName>
</protein>
<keyword evidence="1" id="KW-1133">Transmembrane helix</keyword>
<feature type="transmembrane region" description="Helical" evidence="1">
    <location>
        <begin position="39"/>
        <end position="60"/>
    </location>
</feature>
<keyword evidence="3" id="KW-1185">Reference proteome</keyword>
<dbReference type="OrthoDB" id="3723842at2"/>
<name>A0A561E417_9MICO</name>
<sequence>MSLTGQPFYYTLIVLTVLAVIAALLLWNRVLGPVAVKTLQRLFMLVVCQVVAIALMATWVNNHFGLYASWSDLLGTDNPSHLVMAGPPPQVATISKADAGTVSTFFRGPASGLAAEIYIWTPPQYSEAAYKHTNFPVIMLLHGVPGEAHDWITKGGMPQTLGRMMADGKLKPAIIVMPTINPGNVDTDCSDTPQSKNATWLAKDVPNFIERHFRVIKSPKAWALAGFSTGGFCAIKLPMQYPKIFGIGAGMDSDPFTGDPSVLPNDTLRLVNSPVWLARSAPPVQLMAATSEQDLDSPVENIITLQRAIRWPTVFATPFVLSSGGHNWRTWGDEEPAVFAWINTVLEGPQTPSAKKSHRSPVTRK</sequence>
<dbReference type="AlphaFoldDB" id="A0A561E417"/>
<proteinExistence type="predicted"/>
<dbReference type="InterPro" id="IPR000801">
    <property type="entry name" value="Esterase-like"/>
</dbReference>
<dbReference type="InterPro" id="IPR050583">
    <property type="entry name" value="Mycobacterial_A85_antigen"/>
</dbReference>
<organism evidence="2 3">
    <name type="scientific">Rudaeicoccus suwonensis</name>
    <dbReference type="NCBI Taxonomy" id="657409"/>
    <lineage>
        <taxon>Bacteria</taxon>
        <taxon>Bacillati</taxon>
        <taxon>Actinomycetota</taxon>
        <taxon>Actinomycetes</taxon>
        <taxon>Micrococcales</taxon>
        <taxon>Dermacoccaceae</taxon>
        <taxon>Rudaeicoccus</taxon>
    </lineage>
</organism>
<keyword evidence="1" id="KW-0812">Transmembrane</keyword>